<protein>
    <submittedName>
        <fullName evidence="3">Uncharacterized protein</fullName>
    </submittedName>
</protein>
<accession>A0AAD6S283</accession>
<sequence>MKPWVAGTILVMTGFVVWLFLSAINRLCISATHFRVFTLRSSDCSWRLAARRVAEGLLGESFALVSTTLIVESAPASTSTRWARRSAILLLTRETATQTKETNMVTPSKIPRPTRGEERRACGTGGAEGREGILSAVGRGGRRQGEGDVQSGTGENFLRLSAGVHFFV</sequence>
<keyword evidence="2" id="KW-0472">Membrane</keyword>
<evidence type="ECO:0000313" key="3">
    <source>
        <dbReference type="EMBL" id="KAJ7019891.1"/>
    </source>
</evidence>
<keyword evidence="2" id="KW-1133">Transmembrane helix</keyword>
<feature type="transmembrane region" description="Helical" evidence="2">
    <location>
        <begin position="6"/>
        <end position="25"/>
    </location>
</feature>
<feature type="region of interest" description="Disordered" evidence="1">
    <location>
        <begin position="100"/>
        <end position="154"/>
    </location>
</feature>
<keyword evidence="2" id="KW-0812">Transmembrane</keyword>
<feature type="non-terminal residue" evidence="3">
    <location>
        <position position="1"/>
    </location>
</feature>
<reference evidence="3" key="1">
    <citation type="submission" date="2023-03" db="EMBL/GenBank/DDBJ databases">
        <title>Massive genome expansion in bonnet fungi (Mycena s.s.) driven by repeated elements and novel gene families across ecological guilds.</title>
        <authorList>
            <consortium name="Lawrence Berkeley National Laboratory"/>
            <person name="Harder C.B."/>
            <person name="Miyauchi S."/>
            <person name="Viragh M."/>
            <person name="Kuo A."/>
            <person name="Thoen E."/>
            <person name="Andreopoulos B."/>
            <person name="Lu D."/>
            <person name="Skrede I."/>
            <person name="Drula E."/>
            <person name="Henrissat B."/>
            <person name="Morin E."/>
            <person name="Kohler A."/>
            <person name="Barry K."/>
            <person name="LaButti K."/>
            <person name="Morin E."/>
            <person name="Salamov A."/>
            <person name="Lipzen A."/>
            <person name="Mereny Z."/>
            <person name="Hegedus B."/>
            <person name="Baldrian P."/>
            <person name="Stursova M."/>
            <person name="Weitz H."/>
            <person name="Taylor A."/>
            <person name="Grigoriev I.V."/>
            <person name="Nagy L.G."/>
            <person name="Martin F."/>
            <person name="Kauserud H."/>
        </authorList>
    </citation>
    <scope>NUCLEOTIDE SEQUENCE</scope>
    <source>
        <strain evidence="3">CBHHK200</strain>
    </source>
</reference>
<gene>
    <name evidence="3" type="ORF">C8F04DRAFT_1146388</name>
</gene>
<dbReference type="AlphaFoldDB" id="A0AAD6S283"/>
<keyword evidence="4" id="KW-1185">Reference proteome</keyword>
<name>A0AAD6S283_9AGAR</name>
<evidence type="ECO:0000256" key="2">
    <source>
        <dbReference type="SAM" id="Phobius"/>
    </source>
</evidence>
<evidence type="ECO:0000313" key="4">
    <source>
        <dbReference type="Proteomes" id="UP001218188"/>
    </source>
</evidence>
<comment type="caution">
    <text evidence="3">The sequence shown here is derived from an EMBL/GenBank/DDBJ whole genome shotgun (WGS) entry which is preliminary data.</text>
</comment>
<dbReference type="EMBL" id="JARJCM010000281">
    <property type="protein sequence ID" value="KAJ7019891.1"/>
    <property type="molecule type" value="Genomic_DNA"/>
</dbReference>
<evidence type="ECO:0000256" key="1">
    <source>
        <dbReference type="SAM" id="MobiDB-lite"/>
    </source>
</evidence>
<dbReference type="Proteomes" id="UP001218188">
    <property type="component" value="Unassembled WGS sequence"/>
</dbReference>
<organism evidence="3 4">
    <name type="scientific">Mycena alexandri</name>
    <dbReference type="NCBI Taxonomy" id="1745969"/>
    <lineage>
        <taxon>Eukaryota</taxon>
        <taxon>Fungi</taxon>
        <taxon>Dikarya</taxon>
        <taxon>Basidiomycota</taxon>
        <taxon>Agaricomycotina</taxon>
        <taxon>Agaricomycetes</taxon>
        <taxon>Agaricomycetidae</taxon>
        <taxon>Agaricales</taxon>
        <taxon>Marasmiineae</taxon>
        <taxon>Mycenaceae</taxon>
        <taxon>Mycena</taxon>
    </lineage>
</organism>
<proteinExistence type="predicted"/>